<reference evidence="3 4" key="1">
    <citation type="submission" date="2016-08" db="EMBL/GenBank/DDBJ databases">
        <authorList>
            <consortium name="Pathogen Informatics"/>
        </authorList>
    </citation>
    <scope>NUCLEOTIDE SEQUENCE [LARGE SCALE GENOMIC DNA]</scope>
    <source>
        <strain evidence="3 4">DK</strain>
    </source>
</reference>
<evidence type="ECO:0000256" key="1">
    <source>
        <dbReference type="SAM" id="Coils"/>
    </source>
</evidence>
<keyword evidence="1" id="KW-0175">Coiled coil</keyword>
<dbReference type="Proteomes" id="UP000195879">
    <property type="component" value="Chromosome 3"/>
</dbReference>
<name>A0A1D3LF78_PLACE</name>
<feature type="compositionally biased region" description="Low complexity" evidence="2">
    <location>
        <begin position="1328"/>
        <end position="1340"/>
    </location>
</feature>
<dbReference type="EMBL" id="LT608197">
    <property type="protein sequence ID" value="SCM05023.1"/>
    <property type="molecule type" value="Genomic_DNA"/>
</dbReference>
<feature type="compositionally biased region" description="Low complexity" evidence="2">
    <location>
        <begin position="179"/>
        <end position="191"/>
    </location>
</feature>
<feature type="coiled-coil region" evidence="1">
    <location>
        <begin position="1732"/>
        <end position="1759"/>
    </location>
</feature>
<feature type="compositionally biased region" description="Polar residues" evidence="2">
    <location>
        <begin position="1525"/>
        <end position="1535"/>
    </location>
</feature>
<feature type="compositionally biased region" description="Acidic residues" evidence="2">
    <location>
        <begin position="455"/>
        <end position="477"/>
    </location>
</feature>
<sequence length="2331" mass="275481">MSNANSHIDIECQESDDEYFNVKNKGEYSEGSDEEDDLMDEDGEGLVDEEEEDLGDDDEEDNLMGDEEEAEEYNEFFGRNKDEDVKEDDIFNENTLLYAIKTREVLEQEILVLFSNMLKKETILSKDVKTNISVDPETFKGGNSKKNEKEGAGNDNKLNLKIKNKEVYNFIYSKMNQNENKNLDNKNTYNNNKREDGKRSSVSSTGLNEGTSIIKTPSFQNLDKEHYILDPNIIQILRDINTYLKREKEYLHRKIGTHIDSTFKNPMYVTLYIYNNAVLKDIIIQVINIIKHDFDNAIYKDIDENLLIKNIFILINYLTSRPSKEWFEYWHKHMPTFGNKKSEYNVYNYLQIEKSDRKIYRNALKNDIYIKELQKRSNIIEEYQKGLESLKYVLSDKNFISMLNEFRYNCQLFIDADYRGIEENEKLMAMQRKENELMESKRVLKEELQSYAENSSDEDDVSDDSDNSNDANPDDPNENLNNSNIPSTPEDDIKKKNNIVKKKIKNIKKRIKEINEELHDISNFFLEDKRKREKLTHEYKENIYLIRNILSQVLGIRNMKGGRDINLNNVHYAILQHALDKHSSLNLIIDEMISLFKKEIQKYEDEKNIHIPYLNQNTMKDIWEYVRLFYNVICYIDPIDLVKSLTYQKEKIIKPGRNSVNFGDTKRAENTSNTIDNKNKQGFKINKGEKRNSFLKSKKNNLMLTHLARINPLLAKQKIRKPNEEKHMKKKKKRYIVRKNRIDYYESISFEDLTFDIFSEEGSLKKHNILDIFDYTNLYKIQEFINNIIGINEEFENIYDTSENSPFRPNEDENNSPKSQEKTTHQYAENFNYSLKVFLNICIKDLKRCISEYYNNEWDIKIILNIHAWILTYYTNYYKYENKKRLSNSREGNYTNDAEEIGSKYAHTNSNKIGERSSPFISRIQMVLGMQMYIGDNSIHTEFLCDTFERIIREEKMRKNSSKIILCCLRCLYADLNLLDMHALSTDDNVKAICKSSLNNFLKRNILNKLSWILKNYKIMSHEKNIFIYSLKCSLLIIQLLEKLGGSTYIVKENKKKIYDDGESEENYSNYDGDEGYSNNNDQGYTTFNEPMEKVYVSNLVDEIYSGKIINICMQILENFKKNRTYINDLIITYFEYIIKHKDNEYNFLIFFDIKYFLIFKDIINDEQCYTNPHYYWIACFFENIISCFFKLWNSNNFIPIELFFSKDVNKNMSSLISENYMLSIFSNYNEGNDSYIYEQLTKGVGINDVFIQMNSRKRLEHLQWSEEDIQNLKLYFNQFKHMHSYLSFLSEMLNKPPNTVKNQLIYLNYIDKRGNVLNFHDYESLHSSGRSSSQSSDSNSESEDHIRHKKSFKKNKETSENAKRVDLNDLEEYNKSKKKQPLLFTIYKLKKLNEKQNQEHNLTTNEINCNVETVLEEMVGGLRSLYELKKLSKDKYLSSKAHVFDIPLSMSSDLLEHHYFKKLLTLLGFVYNNNSDEWFLDDNLDVDVFRQIVEKFEEFHVIPLQDLRTRLQHPLYKKNKSNESDGPQNDYSPSESKKNTKDAASTNADDDEDFLFYNNNDEHKVSYVNPEECQDEEMLHTIPLAKPKGTLELIKLMYEFFSSNDENFRIFFINLMNTISDRFNLLFEHKLRERFMDQFGNSIASSTGGNINSFASKENDEKKNTNIENYKIYLTADEKSTIKLCYNREALKTLLKYLGIHIYSHEKLIIYKDIINDEVVLERIKVINNYKTLAIQDIKKAIDEKEELIEQKKKKKKEKKPTPEQKFDFIKRVCEYLHFKYVTSKINTSTNFNKNNINDIYFGDDKLLNFIYEKLNSWNNKRNKKNDDQNLCLRITDLTQCIIIQNYGTDIAENVFDNNLASSYIPFIKNICTSIKGVEQKVPNETGDETAGETSDEAIYWTCTEIHIKWIKAILKIFYNILFDTSYNTVGKLFEEYKNIKEILNDTSYKKKKKKKKEKKPTPEQKFDFIKRVCEYLHFKYVTSKINTSTNFNKNNINDIYFGDDKLLNFIYEKLNSWNNKRNKKNDDQNLCLRITDLTQCIIIQNYGTDIAENVFDNNLASSYIPFIKNICTSIKGVEQKVPNETGDETAGETSDEAIYWTCTEIHIKWIKAILKIFYNILFDTSYNTVGKLFEEYKNIKEILNDTSYSFLDATNYDQTSERIDSDMAPPNDDVKADDIINEKNNIQENLYNDKPEELNNHIEEKTLPTLNINDEYNTSLNNNKKRTLNIDDNPSLRSKRKICESIMEHDYAHLFKKTKLQNSYINTYKKNRKLIISSLLNNKNIVQYKEIDIINKVKQIAIKARQMASTGDLRKRWKTREDVRTILLL</sequence>
<evidence type="ECO:0000313" key="3">
    <source>
        <dbReference type="EMBL" id="SCM05023.1"/>
    </source>
</evidence>
<gene>
    <name evidence="3" type="ORF">PCHDK_000039100</name>
</gene>
<organism evidence="3 4">
    <name type="scientific">Plasmodium chabaudi adami</name>
    <dbReference type="NCBI Taxonomy" id="5826"/>
    <lineage>
        <taxon>Eukaryota</taxon>
        <taxon>Sar</taxon>
        <taxon>Alveolata</taxon>
        <taxon>Apicomplexa</taxon>
        <taxon>Aconoidasida</taxon>
        <taxon>Haemosporida</taxon>
        <taxon>Plasmodiidae</taxon>
        <taxon>Plasmodium</taxon>
        <taxon>Plasmodium (Vinckeia)</taxon>
    </lineage>
</organism>
<feature type="region of interest" description="Disordered" evidence="2">
    <location>
        <begin position="179"/>
        <end position="209"/>
    </location>
</feature>
<feature type="region of interest" description="Disordered" evidence="2">
    <location>
        <begin position="1328"/>
        <end position="1361"/>
    </location>
</feature>
<dbReference type="OrthoDB" id="310853at2759"/>
<feature type="region of interest" description="Disordered" evidence="2">
    <location>
        <begin position="134"/>
        <end position="158"/>
    </location>
</feature>
<feature type="region of interest" description="Disordered" evidence="2">
    <location>
        <begin position="802"/>
        <end position="823"/>
    </location>
</feature>
<accession>A0A1D3LF78</accession>
<proteinExistence type="predicted"/>
<evidence type="ECO:0000313" key="4">
    <source>
        <dbReference type="Proteomes" id="UP000195879"/>
    </source>
</evidence>
<feature type="compositionally biased region" description="Polar residues" evidence="2">
    <location>
        <begin position="200"/>
        <end position="209"/>
    </location>
</feature>
<feature type="region of interest" description="Disordered" evidence="2">
    <location>
        <begin position="1"/>
        <end position="81"/>
    </location>
</feature>
<feature type="region of interest" description="Disordered" evidence="2">
    <location>
        <begin position="1516"/>
        <end position="1548"/>
    </location>
</feature>
<evidence type="ECO:0000256" key="2">
    <source>
        <dbReference type="SAM" id="MobiDB-lite"/>
    </source>
</evidence>
<protein>
    <submittedName>
        <fullName evidence="3">Uncharacterized protein</fullName>
    </submittedName>
</protein>
<feature type="coiled-coil region" evidence="1">
    <location>
        <begin position="497"/>
        <end position="524"/>
    </location>
</feature>
<feature type="region of interest" description="Disordered" evidence="2">
    <location>
        <begin position="449"/>
        <end position="496"/>
    </location>
</feature>
<feature type="compositionally biased region" description="Acidic residues" evidence="2">
    <location>
        <begin position="30"/>
        <end position="74"/>
    </location>
</feature>
<feature type="compositionally biased region" description="Low complexity" evidence="2">
    <location>
        <begin position="478"/>
        <end position="487"/>
    </location>
</feature>